<evidence type="ECO:0000313" key="3">
    <source>
        <dbReference type="Proteomes" id="UP001209540"/>
    </source>
</evidence>
<dbReference type="AlphaFoldDB" id="A0AAD5PM67"/>
<comment type="caution">
    <text evidence="2">The sequence shown here is derived from an EMBL/GenBank/DDBJ whole genome shotgun (WGS) entry which is preliminary data.</text>
</comment>
<sequence length="217" mass="25223">MQIKSKLNHQIDLALKEKYQQVYDLVSVYQEPPSNKNGSNNSNNDSNSDNNHNNDDDIVQLVQENQRALTRMRVQLPAKRELLNKLITRFVKITLEVLDTVWAIIREFKCDDEEKKNASFDAYYCALTDSLLLRIKILHISTLLSTYDSDLVSALQSLRTILENRYLDARTQLSFAEKKIQAYQDMGPEFETLADAYFKLLEDIKATEDDIRRIKNN</sequence>
<reference evidence="2" key="1">
    <citation type="journal article" date="2022" name="IScience">
        <title>Evolution of zygomycete secretomes and the origins of terrestrial fungal ecologies.</title>
        <authorList>
            <person name="Chang Y."/>
            <person name="Wang Y."/>
            <person name="Mondo S."/>
            <person name="Ahrendt S."/>
            <person name="Andreopoulos W."/>
            <person name="Barry K."/>
            <person name="Beard J."/>
            <person name="Benny G.L."/>
            <person name="Blankenship S."/>
            <person name="Bonito G."/>
            <person name="Cuomo C."/>
            <person name="Desiro A."/>
            <person name="Gervers K.A."/>
            <person name="Hundley H."/>
            <person name="Kuo A."/>
            <person name="LaButti K."/>
            <person name="Lang B.F."/>
            <person name="Lipzen A."/>
            <person name="O'Donnell K."/>
            <person name="Pangilinan J."/>
            <person name="Reynolds N."/>
            <person name="Sandor L."/>
            <person name="Smith M.E."/>
            <person name="Tsang A."/>
            <person name="Grigoriev I.V."/>
            <person name="Stajich J.E."/>
            <person name="Spatafora J.W."/>
        </authorList>
    </citation>
    <scope>NUCLEOTIDE SEQUENCE</scope>
    <source>
        <strain evidence="2">RSA 2281</strain>
    </source>
</reference>
<protein>
    <submittedName>
        <fullName evidence="2">HAUS augmin-like complex subunit 4</fullName>
    </submittedName>
</protein>
<dbReference type="Proteomes" id="UP001209540">
    <property type="component" value="Unassembled WGS sequence"/>
</dbReference>
<reference evidence="2" key="2">
    <citation type="submission" date="2023-02" db="EMBL/GenBank/DDBJ databases">
        <authorList>
            <consortium name="DOE Joint Genome Institute"/>
            <person name="Mondo S.J."/>
            <person name="Chang Y."/>
            <person name="Wang Y."/>
            <person name="Ahrendt S."/>
            <person name="Andreopoulos W."/>
            <person name="Barry K."/>
            <person name="Beard J."/>
            <person name="Benny G.L."/>
            <person name="Blankenship S."/>
            <person name="Bonito G."/>
            <person name="Cuomo C."/>
            <person name="Desiro A."/>
            <person name="Gervers K.A."/>
            <person name="Hundley H."/>
            <person name="Kuo A."/>
            <person name="LaButti K."/>
            <person name="Lang B.F."/>
            <person name="Lipzen A."/>
            <person name="O'Donnell K."/>
            <person name="Pangilinan J."/>
            <person name="Reynolds N."/>
            <person name="Sandor L."/>
            <person name="Smith M.W."/>
            <person name="Tsang A."/>
            <person name="Grigoriev I.V."/>
            <person name="Stajich J.E."/>
            <person name="Spatafora J.W."/>
        </authorList>
    </citation>
    <scope>NUCLEOTIDE SEQUENCE</scope>
    <source>
        <strain evidence="2">RSA 2281</strain>
    </source>
</reference>
<gene>
    <name evidence="2" type="ORF">BDA99DRAFT_6039</name>
</gene>
<feature type="compositionally biased region" description="Low complexity" evidence="1">
    <location>
        <begin position="34"/>
        <end position="51"/>
    </location>
</feature>
<evidence type="ECO:0000313" key="2">
    <source>
        <dbReference type="EMBL" id="KAI9278414.1"/>
    </source>
</evidence>
<feature type="region of interest" description="Disordered" evidence="1">
    <location>
        <begin position="30"/>
        <end position="55"/>
    </location>
</feature>
<dbReference type="EMBL" id="JAIXMP010000001">
    <property type="protein sequence ID" value="KAI9278414.1"/>
    <property type="molecule type" value="Genomic_DNA"/>
</dbReference>
<dbReference type="GO" id="GO:0070652">
    <property type="term" value="C:HAUS complex"/>
    <property type="evidence" value="ECO:0007669"/>
    <property type="project" value="InterPro"/>
</dbReference>
<dbReference type="PANTHER" id="PTHR16219">
    <property type="entry name" value="AUGMIN SUBUNIT 4 FAMILY MEMBER"/>
    <property type="match status" value="1"/>
</dbReference>
<dbReference type="PANTHER" id="PTHR16219:SF1">
    <property type="entry name" value="HAUS AUGMIN-LIKE COMPLEX SUBUNIT 4"/>
    <property type="match status" value="1"/>
</dbReference>
<keyword evidence="3" id="KW-1185">Reference proteome</keyword>
<accession>A0AAD5PM67</accession>
<name>A0AAD5PM67_9FUNG</name>
<dbReference type="GO" id="GO:0051225">
    <property type="term" value="P:spindle assembly"/>
    <property type="evidence" value="ECO:0007669"/>
    <property type="project" value="InterPro"/>
</dbReference>
<dbReference type="GO" id="GO:0051011">
    <property type="term" value="F:microtubule minus-end binding"/>
    <property type="evidence" value="ECO:0007669"/>
    <property type="project" value="TreeGrafter"/>
</dbReference>
<dbReference type="InterPro" id="IPR029327">
    <property type="entry name" value="HAUS4"/>
</dbReference>
<proteinExistence type="predicted"/>
<organism evidence="2 3">
    <name type="scientific">Phascolomyces articulosus</name>
    <dbReference type="NCBI Taxonomy" id="60185"/>
    <lineage>
        <taxon>Eukaryota</taxon>
        <taxon>Fungi</taxon>
        <taxon>Fungi incertae sedis</taxon>
        <taxon>Mucoromycota</taxon>
        <taxon>Mucoromycotina</taxon>
        <taxon>Mucoromycetes</taxon>
        <taxon>Mucorales</taxon>
        <taxon>Lichtheimiaceae</taxon>
        <taxon>Phascolomyces</taxon>
    </lineage>
</organism>
<dbReference type="Pfam" id="PF14735">
    <property type="entry name" value="HAUS4"/>
    <property type="match status" value="1"/>
</dbReference>
<evidence type="ECO:0000256" key="1">
    <source>
        <dbReference type="SAM" id="MobiDB-lite"/>
    </source>
</evidence>